<sequence length="116" mass="13125">MRHQKSKVTLDRKKGPRVAMLKNLAMSVILYEKVKTTQAKAKAVVPLVEKMITLGKRNDLHANRQLRSFFPIENPVKKIVEDLKVRYATRPGGFTRTTKLGPRVGDSANMVLIELV</sequence>
<protein>
    <recommendedName>
        <fullName evidence="4 6">50S ribosomal protein L17</fullName>
    </recommendedName>
</protein>
<evidence type="ECO:0000256" key="4">
    <source>
        <dbReference type="ARBA" id="ARBA00035494"/>
    </source>
</evidence>
<evidence type="ECO:0000313" key="8">
    <source>
        <dbReference type="Proteomes" id="UP000034299"/>
    </source>
</evidence>
<dbReference type="SUPFAM" id="SSF64263">
    <property type="entry name" value="Prokaryotic ribosomal protein L17"/>
    <property type="match status" value="1"/>
</dbReference>
<name>A0A0G0ZJ26_9BACT</name>
<evidence type="ECO:0000256" key="1">
    <source>
        <dbReference type="ARBA" id="ARBA00008777"/>
    </source>
</evidence>
<keyword evidence="2 5" id="KW-0689">Ribosomal protein</keyword>
<accession>A0A0G0ZJ26</accession>
<dbReference type="GO" id="GO:0003735">
    <property type="term" value="F:structural constituent of ribosome"/>
    <property type="evidence" value="ECO:0007669"/>
    <property type="project" value="InterPro"/>
</dbReference>
<gene>
    <name evidence="7" type="ORF">UU69_C0016G0011</name>
</gene>
<dbReference type="Proteomes" id="UP000034299">
    <property type="component" value="Unassembled WGS sequence"/>
</dbReference>
<comment type="caution">
    <text evidence="7">The sequence shown here is derived from an EMBL/GenBank/DDBJ whole genome shotgun (WGS) entry which is preliminary data.</text>
</comment>
<reference evidence="7 8" key="1">
    <citation type="journal article" date="2015" name="Nature">
        <title>rRNA introns, odd ribosomes, and small enigmatic genomes across a large radiation of phyla.</title>
        <authorList>
            <person name="Brown C.T."/>
            <person name="Hug L.A."/>
            <person name="Thomas B.C."/>
            <person name="Sharon I."/>
            <person name="Castelle C.J."/>
            <person name="Singh A."/>
            <person name="Wilkins M.J."/>
            <person name="Williams K.H."/>
            <person name="Banfield J.F."/>
        </authorList>
    </citation>
    <scope>NUCLEOTIDE SEQUENCE [LARGE SCALE GENOMIC DNA]</scope>
</reference>
<dbReference type="Pfam" id="PF01196">
    <property type="entry name" value="Ribosomal_L17"/>
    <property type="match status" value="1"/>
</dbReference>
<evidence type="ECO:0000256" key="5">
    <source>
        <dbReference type="RuleBase" id="RU000660"/>
    </source>
</evidence>
<organism evidence="7 8">
    <name type="scientific">Candidatus Magasanikbacteria bacterium GW2011_GWA2_41_55</name>
    <dbReference type="NCBI Taxonomy" id="1619038"/>
    <lineage>
        <taxon>Bacteria</taxon>
        <taxon>Candidatus Magasanikiibacteriota</taxon>
    </lineage>
</organism>
<dbReference type="NCBIfam" id="TIGR00059">
    <property type="entry name" value="L17"/>
    <property type="match status" value="1"/>
</dbReference>
<dbReference type="PANTHER" id="PTHR14413">
    <property type="entry name" value="RIBOSOMAL PROTEIN L17"/>
    <property type="match status" value="1"/>
</dbReference>
<evidence type="ECO:0000256" key="3">
    <source>
        <dbReference type="ARBA" id="ARBA00023274"/>
    </source>
</evidence>
<dbReference type="GO" id="GO:0022625">
    <property type="term" value="C:cytosolic large ribosomal subunit"/>
    <property type="evidence" value="ECO:0007669"/>
    <property type="project" value="TreeGrafter"/>
</dbReference>
<evidence type="ECO:0000256" key="6">
    <source>
        <dbReference type="RuleBase" id="RU000661"/>
    </source>
</evidence>
<dbReference type="GO" id="GO:0006412">
    <property type="term" value="P:translation"/>
    <property type="evidence" value="ECO:0007669"/>
    <property type="project" value="InterPro"/>
</dbReference>
<proteinExistence type="inferred from homology"/>
<keyword evidence="3 5" id="KW-0687">Ribonucleoprotein</keyword>
<dbReference type="InterPro" id="IPR000456">
    <property type="entry name" value="Ribosomal_bL17"/>
</dbReference>
<dbReference type="EMBL" id="LCBP01000016">
    <property type="protein sequence ID" value="KKS13003.1"/>
    <property type="molecule type" value="Genomic_DNA"/>
</dbReference>
<comment type="similarity">
    <text evidence="1 5">Belongs to the bacterial ribosomal protein bL17 family.</text>
</comment>
<dbReference type="PANTHER" id="PTHR14413:SF16">
    <property type="entry name" value="LARGE RIBOSOMAL SUBUNIT PROTEIN BL17M"/>
    <property type="match status" value="1"/>
</dbReference>
<dbReference type="AlphaFoldDB" id="A0A0G0ZJ26"/>
<evidence type="ECO:0000256" key="2">
    <source>
        <dbReference type="ARBA" id="ARBA00022980"/>
    </source>
</evidence>
<dbReference type="Gene3D" id="3.90.1030.10">
    <property type="entry name" value="Ribosomal protein L17"/>
    <property type="match status" value="1"/>
</dbReference>
<evidence type="ECO:0000313" key="7">
    <source>
        <dbReference type="EMBL" id="KKS13003.1"/>
    </source>
</evidence>
<dbReference type="InterPro" id="IPR036373">
    <property type="entry name" value="Ribosomal_bL17_sf"/>
</dbReference>